<accession>A0A402CBJ3</accession>
<proteinExistence type="predicted"/>
<evidence type="ECO:0000313" key="2">
    <source>
        <dbReference type="Proteomes" id="UP000287519"/>
    </source>
</evidence>
<dbReference type="Proteomes" id="UP000287519">
    <property type="component" value="Unassembled WGS sequence"/>
</dbReference>
<reference evidence="1 2" key="1">
    <citation type="submission" date="2018-11" db="EMBL/GenBank/DDBJ databases">
        <title>Microbial catabolism of amino acid.</title>
        <authorList>
            <person name="Hibi M."/>
            <person name="Ogawa J."/>
        </authorList>
    </citation>
    <scope>NUCLEOTIDE SEQUENCE [LARGE SCALE GENOMIC DNA]</scope>
    <source>
        <strain evidence="1 2">C31-06</strain>
    </source>
</reference>
<keyword evidence="2" id="KW-1185">Reference proteome</keyword>
<protein>
    <submittedName>
        <fullName evidence="1">Uncharacterized protein</fullName>
    </submittedName>
</protein>
<dbReference type="AlphaFoldDB" id="A0A402CBJ3"/>
<dbReference type="Gene3D" id="3.30.540.10">
    <property type="entry name" value="Fructose-1,6-Bisphosphatase, subunit A, domain 1"/>
    <property type="match status" value="1"/>
</dbReference>
<dbReference type="RefSeq" id="WP_225858197.1">
    <property type="nucleotide sequence ID" value="NZ_BHYM01000039.1"/>
</dbReference>
<evidence type="ECO:0000313" key="1">
    <source>
        <dbReference type="EMBL" id="GCE41002.1"/>
    </source>
</evidence>
<sequence length="122" mass="12737">MNPTNTVRTEAHSGLMAAADAAVDAYRHALTTYSREKLRSIAKQGADGTPTMFVDVVVEDAIIDAATAAGLNVLSEERGWVDVGSAVTLVVDPVDGSANAAAACRWPASVRPSSWTVNSPRP</sequence>
<comment type="caution">
    <text evidence="1">The sequence shown here is derived from an EMBL/GenBank/DDBJ whole genome shotgun (WGS) entry which is preliminary data.</text>
</comment>
<gene>
    <name evidence="1" type="ORF">Rhow_004645</name>
</gene>
<dbReference type="EMBL" id="BHYM01000039">
    <property type="protein sequence ID" value="GCE41002.1"/>
    <property type="molecule type" value="Genomic_DNA"/>
</dbReference>
<name>A0A402CBJ3_RHOWR</name>
<dbReference type="SUPFAM" id="SSF56655">
    <property type="entry name" value="Carbohydrate phosphatase"/>
    <property type="match status" value="1"/>
</dbReference>
<organism evidence="1 2">
    <name type="scientific">Rhodococcus wratislaviensis</name>
    <name type="common">Tsukamurella wratislaviensis</name>
    <dbReference type="NCBI Taxonomy" id="44752"/>
    <lineage>
        <taxon>Bacteria</taxon>
        <taxon>Bacillati</taxon>
        <taxon>Actinomycetota</taxon>
        <taxon>Actinomycetes</taxon>
        <taxon>Mycobacteriales</taxon>
        <taxon>Nocardiaceae</taxon>
        <taxon>Rhodococcus</taxon>
    </lineage>
</organism>